<protein>
    <submittedName>
        <fullName evidence="2">Squalene synthase HpnC</fullName>
        <ecNumber evidence="2">4.2.3.156</ecNumber>
    </submittedName>
</protein>
<reference evidence="2 3" key="1">
    <citation type="submission" date="2023-08" db="EMBL/GenBank/DDBJ databases">
        <title>Functional and genomic diversity of the sorghum phyllosphere microbiome.</title>
        <authorList>
            <person name="Shade A."/>
        </authorList>
    </citation>
    <scope>NUCLEOTIDE SEQUENCE [LARGE SCALE GENOMIC DNA]</scope>
    <source>
        <strain evidence="2 3">SORGH_AS_0335</strain>
    </source>
</reference>
<proteinExistence type="predicted"/>
<accession>A0ABU1IC55</accession>
<dbReference type="EC" id="4.2.3.156" evidence="2"/>
<organism evidence="2 3">
    <name type="scientific">Paracidovorax wautersii</name>
    <dbReference type="NCBI Taxonomy" id="1177982"/>
    <lineage>
        <taxon>Bacteria</taxon>
        <taxon>Pseudomonadati</taxon>
        <taxon>Pseudomonadota</taxon>
        <taxon>Betaproteobacteria</taxon>
        <taxon>Burkholderiales</taxon>
        <taxon>Comamonadaceae</taxon>
        <taxon>Paracidovorax</taxon>
    </lineage>
</organism>
<sequence length="319" mass="34979">MLLLTDWLVIYEKPSRVVKRDNPGVQAPESPRPPTTPPVAPLAPPVTHYENFPVASLLCPPHLRQPIAAIYAFARTADDLADEGDATPDARLADLTAYRAQLHAMAAGEPLAPRWTAVFAPLQAVQRTHALPVPLLDDLLDAFLQDVAFSRDQATYADRAQLLDYCRRSANPVGRLLLHLYGVHDGPALAQSDAICSALQLINFWQDLSVDLPRCRHYLTDADCAAHGVDRTTLAALRRTPQTDALVMDCADWARTLMLQGAPLVRRLPGRVGWELRLVVQGGLRILDKVQALNGGSLQTRPTLGPLDGVRMLARAVRM</sequence>
<evidence type="ECO:0000313" key="3">
    <source>
        <dbReference type="Proteomes" id="UP001267710"/>
    </source>
</evidence>
<dbReference type="Pfam" id="PF00494">
    <property type="entry name" value="SQS_PSY"/>
    <property type="match status" value="1"/>
</dbReference>
<dbReference type="NCBIfam" id="TIGR03464">
    <property type="entry name" value="HpnC"/>
    <property type="match status" value="1"/>
</dbReference>
<dbReference type="InterPro" id="IPR044843">
    <property type="entry name" value="Trans_IPPS_bact-type"/>
</dbReference>
<dbReference type="InterPro" id="IPR017827">
    <property type="entry name" value="HSQ_synthase_HpnC"/>
</dbReference>
<dbReference type="InterPro" id="IPR002060">
    <property type="entry name" value="Squ/phyt_synthse"/>
</dbReference>
<dbReference type="Gene3D" id="1.10.600.10">
    <property type="entry name" value="Farnesyl Diphosphate Synthase"/>
    <property type="match status" value="1"/>
</dbReference>
<gene>
    <name evidence="2" type="ORF">QE399_002503</name>
</gene>
<dbReference type="SFLD" id="SFLDG01018">
    <property type="entry name" value="Squalene/Phytoene_Synthase_Lik"/>
    <property type="match status" value="1"/>
</dbReference>
<dbReference type="SFLD" id="SFLDS00005">
    <property type="entry name" value="Isoprenoid_Synthase_Type_I"/>
    <property type="match status" value="1"/>
</dbReference>
<dbReference type="PANTHER" id="PTHR31480">
    <property type="entry name" value="BIFUNCTIONAL LYCOPENE CYCLASE/PHYTOENE SYNTHASE"/>
    <property type="match status" value="1"/>
</dbReference>
<dbReference type="GO" id="GO:0016829">
    <property type="term" value="F:lyase activity"/>
    <property type="evidence" value="ECO:0007669"/>
    <property type="project" value="UniProtKB-KW"/>
</dbReference>
<dbReference type="SFLD" id="SFLDG01212">
    <property type="entry name" value="Phytoene_synthase_like"/>
    <property type="match status" value="1"/>
</dbReference>
<dbReference type="SUPFAM" id="SSF48576">
    <property type="entry name" value="Terpenoid synthases"/>
    <property type="match status" value="1"/>
</dbReference>
<dbReference type="Proteomes" id="UP001267710">
    <property type="component" value="Unassembled WGS sequence"/>
</dbReference>
<keyword evidence="2" id="KW-0456">Lyase</keyword>
<evidence type="ECO:0000313" key="2">
    <source>
        <dbReference type="EMBL" id="MDR6214814.1"/>
    </source>
</evidence>
<dbReference type="EMBL" id="JAVIZX010000001">
    <property type="protein sequence ID" value="MDR6214814.1"/>
    <property type="molecule type" value="Genomic_DNA"/>
</dbReference>
<name>A0ABU1IC55_9BURK</name>
<dbReference type="InterPro" id="IPR008949">
    <property type="entry name" value="Isoprenoid_synthase_dom_sf"/>
</dbReference>
<keyword evidence="3" id="KW-1185">Reference proteome</keyword>
<evidence type="ECO:0000256" key="1">
    <source>
        <dbReference type="SAM" id="MobiDB-lite"/>
    </source>
</evidence>
<comment type="caution">
    <text evidence="2">The sequence shown here is derived from an EMBL/GenBank/DDBJ whole genome shotgun (WGS) entry which is preliminary data.</text>
</comment>
<feature type="compositionally biased region" description="Pro residues" evidence="1">
    <location>
        <begin position="30"/>
        <end position="43"/>
    </location>
</feature>
<feature type="region of interest" description="Disordered" evidence="1">
    <location>
        <begin position="20"/>
        <end position="43"/>
    </location>
</feature>